<dbReference type="AlphaFoldDB" id="C6T3F9"/>
<protein>
    <submittedName>
        <fullName evidence="1">Uncharacterized protein</fullName>
    </submittedName>
</protein>
<organism evidence="1">
    <name type="scientific">Glycine max</name>
    <name type="common">Soybean</name>
    <name type="synonym">Glycine hispida</name>
    <dbReference type="NCBI Taxonomy" id="3847"/>
    <lineage>
        <taxon>Eukaryota</taxon>
        <taxon>Viridiplantae</taxon>
        <taxon>Streptophyta</taxon>
        <taxon>Embryophyta</taxon>
        <taxon>Tracheophyta</taxon>
        <taxon>Spermatophyta</taxon>
        <taxon>Magnoliopsida</taxon>
        <taxon>eudicotyledons</taxon>
        <taxon>Gunneridae</taxon>
        <taxon>Pentapetalae</taxon>
        <taxon>rosids</taxon>
        <taxon>fabids</taxon>
        <taxon>Fabales</taxon>
        <taxon>Fabaceae</taxon>
        <taxon>Papilionoideae</taxon>
        <taxon>50 kb inversion clade</taxon>
        <taxon>NPAAA clade</taxon>
        <taxon>indigoferoid/millettioid clade</taxon>
        <taxon>Phaseoleae</taxon>
        <taxon>Glycine</taxon>
        <taxon>Glycine subgen. Soja</taxon>
    </lineage>
</organism>
<dbReference type="EMBL" id="BT091970">
    <property type="protein sequence ID" value="ACU16197.1"/>
    <property type="molecule type" value="mRNA"/>
</dbReference>
<name>C6T3F9_SOYBN</name>
<evidence type="ECO:0000313" key="1">
    <source>
        <dbReference type="EMBL" id="ACU16197.1"/>
    </source>
</evidence>
<proteinExistence type="evidence at transcript level"/>
<reference evidence="1" key="1">
    <citation type="submission" date="2009-08" db="EMBL/GenBank/DDBJ databases">
        <authorList>
            <person name="Cheung F."/>
            <person name="Xiao Y."/>
            <person name="Chan A."/>
            <person name="Moskal W."/>
            <person name="Town C.D."/>
        </authorList>
    </citation>
    <scope>NUCLEOTIDE SEQUENCE</scope>
</reference>
<accession>C6T3F9</accession>
<sequence>MPHDQIQKLTIMNIPLKKNQIHLDLLAILICCCLQNGWQLDTPKSCEHTSAHGKIKCHSQRSRLQFGYTWGENHFSKLQNTGYLDK</sequence>